<evidence type="ECO:0000259" key="3">
    <source>
        <dbReference type="PROSITE" id="PS51371"/>
    </source>
</evidence>
<dbReference type="InterPro" id="IPR050469">
    <property type="entry name" value="Diguanylate_Cyclase"/>
</dbReference>
<dbReference type="GO" id="GO:0052621">
    <property type="term" value="F:diguanylate cyclase activity"/>
    <property type="evidence" value="ECO:0007669"/>
    <property type="project" value="TreeGrafter"/>
</dbReference>
<dbReference type="SUPFAM" id="SSF55073">
    <property type="entry name" value="Nucleotide cyclase"/>
    <property type="match status" value="1"/>
</dbReference>
<keyword evidence="1" id="KW-0129">CBS domain</keyword>
<dbReference type="SUPFAM" id="SSF54631">
    <property type="entry name" value="CBS-domain pair"/>
    <property type="match status" value="2"/>
</dbReference>
<dbReference type="InterPro" id="IPR029787">
    <property type="entry name" value="Nucleotide_cyclase"/>
</dbReference>
<dbReference type="SMART" id="SM00267">
    <property type="entry name" value="GGDEF"/>
    <property type="match status" value="1"/>
</dbReference>
<dbReference type="PROSITE" id="PS50887">
    <property type="entry name" value="GGDEF"/>
    <property type="match status" value="1"/>
</dbReference>
<protein>
    <submittedName>
        <fullName evidence="4">Diguanylate cyclase</fullName>
    </submittedName>
</protein>
<dbReference type="InterPro" id="IPR043128">
    <property type="entry name" value="Rev_trsase/Diguanyl_cyclase"/>
</dbReference>
<keyword evidence="5" id="KW-1185">Reference proteome</keyword>
<dbReference type="Proteomes" id="UP000500857">
    <property type="component" value="Chromosome"/>
</dbReference>
<dbReference type="InterPro" id="IPR000644">
    <property type="entry name" value="CBS_dom"/>
</dbReference>
<dbReference type="FunFam" id="3.30.70.270:FF:000001">
    <property type="entry name" value="Diguanylate cyclase domain protein"/>
    <property type="match status" value="1"/>
</dbReference>
<dbReference type="RefSeq" id="WP_168569666.1">
    <property type="nucleotide sequence ID" value="NZ_CP051167.1"/>
</dbReference>
<proteinExistence type="predicted"/>
<name>A0A6H1TY54_9CYAN</name>
<dbReference type="Gene3D" id="3.10.580.10">
    <property type="entry name" value="CBS-domain"/>
    <property type="match status" value="2"/>
</dbReference>
<dbReference type="Gene3D" id="3.30.70.270">
    <property type="match status" value="1"/>
</dbReference>
<reference evidence="4 5" key="1">
    <citation type="submission" date="2020-04" db="EMBL/GenBank/DDBJ databases">
        <authorList>
            <person name="Basu S."/>
            <person name="Maruthanayagam V."/>
            <person name="Chakraborty S."/>
            <person name="Pramanik A."/>
            <person name="Mukherjee J."/>
            <person name="Brink B."/>
        </authorList>
    </citation>
    <scope>NUCLEOTIDE SEQUENCE [LARGE SCALE GENOMIC DNA]</scope>
    <source>
        <strain evidence="4 5">AP17</strain>
    </source>
</reference>
<feature type="domain" description="CBS" evidence="3">
    <location>
        <begin position="81"/>
        <end position="143"/>
    </location>
</feature>
<dbReference type="PANTHER" id="PTHR45138:SF9">
    <property type="entry name" value="DIGUANYLATE CYCLASE DGCM-RELATED"/>
    <property type="match status" value="1"/>
</dbReference>
<evidence type="ECO:0000313" key="5">
    <source>
        <dbReference type="Proteomes" id="UP000500857"/>
    </source>
</evidence>
<organism evidence="4 5">
    <name type="scientific">Oxynema aestuarii AP17</name>
    <dbReference type="NCBI Taxonomy" id="2064643"/>
    <lineage>
        <taxon>Bacteria</taxon>
        <taxon>Bacillati</taxon>
        <taxon>Cyanobacteriota</taxon>
        <taxon>Cyanophyceae</taxon>
        <taxon>Oscillatoriophycideae</taxon>
        <taxon>Oscillatoriales</taxon>
        <taxon>Oscillatoriaceae</taxon>
        <taxon>Oxynema</taxon>
        <taxon>Oxynema aestuarii</taxon>
    </lineage>
</organism>
<dbReference type="KEGG" id="oxy:HCG48_13755"/>
<feature type="domain" description="GGDEF" evidence="2">
    <location>
        <begin position="366"/>
        <end position="509"/>
    </location>
</feature>
<dbReference type="EMBL" id="CP051167">
    <property type="protein sequence ID" value="QIZ71514.1"/>
    <property type="molecule type" value="Genomic_DNA"/>
</dbReference>
<dbReference type="Pfam" id="PF00571">
    <property type="entry name" value="CBS"/>
    <property type="match status" value="3"/>
</dbReference>
<feature type="domain" description="CBS" evidence="3">
    <location>
        <begin position="10"/>
        <end position="72"/>
    </location>
</feature>
<dbReference type="SMART" id="SM00116">
    <property type="entry name" value="CBS"/>
    <property type="match status" value="4"/>
</dbReference>
<dbReference type="InterPro" id="IPR046342">
    <property type="entry name" value="CBS_dom_sf"/>
</dbReference>
<dbReference type="InterPro" id="IPR000160">
    <property type="entry name" value="GGDEF_dom"/>
</dbReference>
<dbReference type="CDD" id="cd17774">
    <property type="entry name" value="CBS_two-component_sensor_histidine_kinase_repeat2"/>
    <property type="match status" value="1"/>
</dbReference>
<gene>
    <name evidence="4" type="ORF">HCG48_13755</name>
</gene>
<evidence type="ECO:0000313" key="4">
    <source>
        <dbReference type="EMBL" id="QIZ71514.1"/>
    </source>
</evidence>
<evidence type="ECO:0000256" key="1">
    <source>
        <dbReference type="PROSITE-ProRule" id="PRU00703"/>
    </source>
</evidence>
<dbReference type="PANTHER" id="PTHR45138">
    <property type="entry name" value="REGULATORY COMPONENTS OF SENSORY TRANSDUCTION SYSTEM"/>
    <property type="match status" value="1"/>
</dbReference>
<dbReference type="AlphaFoldDB" id="A0A6H1TY54"/>
<accession>A0A6H1TY54</accession>
<dbReference type="NCBIfam" id="TIGR00254">
    <property type="entry name" value="GGDEF"/>
    <property type="match status" value="1"/>
</dbReference>
<sequence>MFVPLLKQAIEPHPLTVSTDTTIEEVIALMSRTKASCVLVIDRPHSEIGDAVLVGIFTERDVVRKIALGDCLSGISISEVMTREVVTLQESPSQDQDIVTILSLFRQHRIRHLPVLSQDGKLLGLMTHQSIRSVLKPIDFMRLRRVGEVMSQRVIHAPPTSTVLHLAHLMNVYHVSCVAIAEPLDEESLSPNGDLDLSVWSADSCQLKAVRPIGIVTERDILQFRNLGLDFEQVRASTVMSAPLFPIRRENSLWEAHQQMQNLRVQRLVVRGDRDELVGIITQTSLLQALDPMEMYAEIEVLQELLQQSEAERQSLLEQLIARNKLLESLALTDELTGLPNRRAMEQARPQIVPSDGPDATGYSYSYIALFVIDVDYFKRVNDTYGHAIGDAILQKLAKRLQDLARPHSWFYRYGGEEFVCVTLGMSPEAAIEYGDSLRQAIAEKPIATADGLEIAIAISIGGAIAKVLSSQGRDVTQLVDTQALFQKADEALYQAKREGRNCLRMSPIQEISWPSEISIEKAW</sequence>
<dbReference type="CDD" id="cd04620">
    <property type="entry name" value="CBS_two-component_sensor_histidine_kinase_repeat1"/>
    <property type="match status" value="1"/>
</dbReference>
<dbReference type="Pfam" id="PF00990">
    <property type="entry name" value="GGDEF"/>
    <property type="match status" value="1"/>
</dbReference>
<evidence type="ECO:0000259" key="2">
    <source>
        <dbReference type="PROSITE" id="PS50887"/>
    </source>
</evidence>
<feature type="domain" description="CBS" evidence="3">
    <location>
        <begin position="240"/>
        <end position="298"/>
    </location>
</feature>
<dbReference type="CDD" id="cd01949">
    <property type="entry name" value="GGDEF"/>
    <property type="match status" value="1"/>
</dbReference>
<dbReference type="PROSITE" id="PS51371">
    <property type="entry name" value="CBS"/>
    <property type="match status" value="3"/>
</dbReference>